<dbReference type="AlphaFoldDB" id="A0A1J1IMB7"/>
<protein>
    <submittedName>
        <fullName evidence="1">CLUMA_CG013965, isoform A</fullName>
    </submittedName>
</protein>
<evidence type="ECO:0000313" key="1">
    <source>
        <dbReference type="EMBL" id="CRL00708.1"/>
    </source>
</evidence>
<gene>
    <name evidence="1" type="ORF">CLUMA_CG013965</name>
</gene>
<keyword evidence="2" id="KW-1185">Reference proteome</keyword>
<name>A0A1J1IMB7_9DIPT</name>
<dbReference type="EMBL" id="CVRI01000054">
    <property type="protein sequence ID" value="CRL00708.1"/>
    <property type="molecule type" value="Genomic_DNA"/>
</dbReference>
<dbReference type="Proteomes" id="UP000183832">
    <property type="component" value="Unassembled WGS sequence"/>
</dbReference>
<sequence length="102" mass="11980">MLDEDKQNFLKKTNFYTFIAVNPHKFMKTNERNARDSQTAARSKIIGELVALAFNMKTTLDGDEIKKRFILNKICIFRFNKNKMQLGIIKQNETETASYKRL</sequence>
<organism evidence="1 2">
    <name type="scientific">Clunio marinus</name>
    <dbReference type="NCBI Taxonomy" id="568069"/>
    <lineage>
        <taxon>Eukaryota</taxon>
        <taxon>Metazoa</taxon>
        <taxon>Ecdysozoa</taxon>
        <taxon>Arthropoda</taxon>
        <taxon>Hexapoda</taxon>
        <taxon>Insecta</taxon>
        <taxon>Pterygota</taxon>
        <taxon>Neoptera</taxon>
        <taxon>Endopterygota</taxon>
        <taxon>Diptera</taxon>
        <taxon>Nematocera</taxon>
        <taxon>Chironomoidea</taxon>
        <taxon>Chironomidae</taxon>
        <taxon>Clunio</taxon>
    </lineage>
</organism>
<proteinExistence type="predicted"/>
<accession>A0A1J1IMB7</accession>
<reference evidence="1 2" key="1">
    <citation type="submission" date="2015-04" db="EMBL/GenBank/DDBJ databases">
        <authorList>
            <person name="Syromyatnikov M.Y."/>
            <person name="Popov V.N."/>
        </authorList>
    </citation>
    <scope>NUCLEOTIDE SEQUENCE [LARGE SCALE GENOMIC DNA]</scope>
</reference>
<evidence type="ECO:0000313" key="2">
    <source>
        <dbReference type="Proteomes" id="UP000183832"/>
    </source>
</evidence>